<sequence>MIGMYAHHQGAGHLQRCRAIASALDAEVTILSSLTDADVVLPLDVDDPSPAQDAEAGGTLHWVPLHVAGLRSRMAMIAGWIEKHQPDVFFVDVSVEVALLVRLMGVPVVTIAMPGNRDDFPHQLQYRQAAALIAVQPPGLETPPHLKEFAHKLHAVGGISRFENQRSSEPAVFEGAERTAAVMQGQGGTEWTSEYWEEVQRACSDWNFIFLGGDYRVENPLPYLQGANVVISAAGQNSVADIALANVNAIFLPQPRPFDEQYATSKLLEELGIAQVFVDLPAPDCWPKILENATATEPRWERWQMNGAAQRAAAVLEEVARSVAPAQENS</sequence>
<organism evidence="2 3">
    <name type="scientific">Rothia amarae</name>
    <dbReference type="NCBI Taxonomy" id="169480"/>
    <lineage>
        <taxon>Bacteria</taxon>
        <taxon>Bacillati</taxon>
        <taxon>Actinomycetota</taxon>
        <taxon>Actinomycetes</taxon>
        <taxon>Micrococcales</taxon>
        <taxon>Micrococcaceae</taxon>
        <taxon>Rothia</taxon>
    </lineage>
</organism>
<dbReference type="GO" id="GO:0016758">
    <property type="term" value="F:hexosyltransferase activity"/>
    <property type="evidence" value="ECO:0007669"/>
    <property type="project" value="InterPro"/>
</dbReference>
<reference evidence="2 3" key="1">
    <citation type="submission" date="2020-09" db="EMBL/GenBank/DDBJ databases">
        <title>Investigation of environmental microbe.</title>
        <authorList>
            <person name="Ou Y."/>
            <person name="Kang Q."/>
        </authorList>
    </citation>
    <scope>NUCLEOTIDE SEQUENCE [LARGE SCALE GENOMIC DNA]</scope>
    <source>
        <strain evidence="2 3">KJZ-9</strain>
    </source>
</reference>
<dbReference type="Pfam" id="PF04101">
    <property type="entry name" value="Glyco_tran_28_C"/>
    <property type="match status" value="1"/>
</dbReference>
<evidence type="ECO:0000259" key="1">
    <source>
        <dbReference type="Pfam" id="PF04101"/>
    </source>
</evidence>
<evidence type="ECO:0000313" key="2">
    <source>
        <dbReference type="EMBL" id="QNV41076.1"/>
    </source>
</evidence>
<proteinExistence type="predicted"/>
<keyword evidence="3" id="KW-1185">Reference proteome</keyword>
<accession>A0A7H2BN30</accession>
<dbReference type="Proteomes" id="UP000516421">
    <property type="component" value="Chromosome"/>
</dbReference>
<dbReference type="KEGG" id="rama:IDM48_09775"/>
<evidence type="ECO:0000313" key="3">
    <source>
        <dbReference type="Proteomes" id="UP000516421"/>
    </source>
</evidence>
<dbReference type="AlphaFoldDB" id="A0A7H2BN30"/>
<name>A0A7H2BN30_9MICC</name>
<gene>
    <name evidence="2" type="ORF">IDM48_09775</name>
</gene>
<dbReference type="InterPro" id="IPR007235">
    <property type="entry name" value="Glyco_trans_28_C"/>
</dbReference>
<dbReference type="EMBL" id="CP061538">
    <property type="protein sequence ID" value="QNV41076.1"/>
    <property type="molecule type" value="Genomic_DNA"/>
</dbReference>
<feature type="domain" description="Glycosyl transferase family 28 C-terminal" evidence="1">
    <location>
        <begin position="221"/>
        <end position="277"/>
    </location>
</feature>
<protein>
    <recommendedName>
        <fullName evidence="1">Glycosyl transferase family 28 C-terminal domain-containing protein</fullName>
    </recommendedName>
</protein>
<dbReference type="SUPFAM" id="SSF53756">
    <property type="entry name" value="UDP-Glycosyltransferase/glycogen phosphorylase"/>
    <property type="match status" value="1"/>
</dbReference>
<dbReference type="Gene3D" id="3.40.50.2000">
    <property type="entry name" value="Glycogen Phosphorylase B"/>
    <property type="match status" value="1"/>
</dbReference>